<dbReference type="InterPro" id="IPR029032">
    <property type="entry name" value="AhpD-like"/>
</dbReference>
<evidence type="ECO:0000313" key="2">
    <source>
        <dbReference type="EMBL" id="AZS51693.1"/>
    </source>
</evidence>
<feature type="domain" description="Carboxymuconolactone decarboxylase-like" evidence="1">
    <location>
        <begin position="22"/>
        <end position="96"/>
    </location>
</feature>
<keyword evidence="3" id="KW-1185">Reference proteome</keyword>
<dbReference type="Gene3D" id="1.20.1290.10">
    <property type="entry name" value="AhpD-like"/>
    <property type="match status" value="1"/>
</dbReference>
<reference evidence="3" key="1">
    <citation type="submission" date="2018-06" db="EMBL/GenBank/DDBJ databases">
        <title>Complete genome of Pseudomonas insecticola strain QZS01.</title>
        <authorList>
            <person name="Wang J."/>
            <person name="Su Q."/>
        </authorList>
    </citation>
    <scope>NUCLEOTIDE SEQUENCE [LARGE SCALE GENOMIC DNA]</scope>
    <source>
        <strain evidence="3">QZS01</strain>
    </source>
</reference>
<dbReference type="PANTHER" id="PTHR34846">
    <property type="entry name" value="4-CARBOXYMUCONOLACTONE DECARBOXYLASE FAMILY PROTEIN (AFU_ORTHOLOGUE AFUA_6G11590)"/>
    <property type="match status" value="1"/>
</dbReference>
<dbReference type="RefSeq" id="WP_127164421.1">
    <property type="nucleotide sequence ID" value="NZ_CP029822.1"/>
</dbReference>
<evidence type="ECO:0000313" key="3">
    <source>
        <dbReference type="Proteomes" id="UP000273143"/>
    </source>
</evidence>
<evidence type="ECO:0000259" key="1">
    <source>
        <dbReference type="Pfam" id="PF02627"/>
    </source>
</evidence>
<gene>
    <name evidence="2" type="ORF">DM558_13345</name>
</gene>
<dbReference type="SUPFAM" id="SSF69118">
    <property type="entry name" value="AhpD-like"/>
    <property type="match status" value="1"/>
</dbReference>
<dbReference type="GO" id="GO:0051920">
    <property type="term" value="F:peroxiredoxin activity"/>
    <property type="evidence" value="ECO:0007669"/>
    <property type="project" value="InterPro"/>
</dbReference>
<dbReference type="InterPro" id="IPR004675">
    <property type="entry name" value="AhpD_core"/>
</dbReference>
<dbReference type="Proteomes" id="UP000273143">
    <property type="component" value="Chromosome"/>
</dbReference>
<accession>A0A3Q9JMK3</accession>
<proteinExistence type="predicted"/>
<dbReference type="AlphaFoldDB" id="A0A3Q9JMK3"/>
<protein>
    <submittedName>
        <fullName evidence="2">Carboxymuconolactone decarboxylase family protein</fullName>
    </submittedName>
</protein>
<dbReference type="PANTHER" id="PTHR34846:SF10">
    <property type="entry name" value="CYTOPLASMIC PROTEIN"/>
    <property type="match status" value="1"/>
</dbReference>
<sequence length="149" mass="16842">MKRINLGKSNPTLYKCVAELDKLASQVINDAGIDEGFSHLLRLRASQINQCAFCIRLHTQDALKHGESIERITLLSAWEESQYFSSLERSALKLTEKITLIADDQVPEGIYKEAATYLTEEQIAAIEWLAITINTWNRIAISSRYTAEP</sequence>
<organism evidence="2 3">
    <name type="scientific">Entomomonas moraniae</name>
    <dbReference type="NCBI Taxonomy" id="2213226"/>
    <lineage>
        <taxon>Bacteria</taxon>
        <taxon>Pseudomonadati</taxon>
        <taxon>Pseudomonadota</taxon>
        <taxon>Gammaproteobacteria</taxon>
        <taxon>Pseudomonadales</taxon>
        <taxon>Pseudomonadaceae</taxon>
        <taxon>Entomomonas</taxon>
    </lineage>
</organism>
<dbReference type="NCBIfam" id="TIGR00778">
    <property type="entry name" value="ahpD_dom"/>
    <property type="match status" value="1"/>
</dbReference>
<dbReference type="KEGG" id="emo:DM558_13345"/>
<dbReference type="EMBL" id="CP029822">
    <property type="protein sequence ID" value="AZS51693.1"/>
    <property type="molecule type" value="Genomic_DNA"/>
</dbReference>
<dbReference type="Pfam" id="PF02627">
    <property type="entry name" value="CMD"/>
    <property type="match status" value="1"/>
</dbReference>
<name>A0A3Q9JMK3_9GAMM</name>
<dbReference type="InterPro" id="IPR003779">
    <property type="entry name" value="CMD-like"/>
</dbReference>